<accession>A0A010YW63</accession>
<dbReference type="PANTHER" id="PTHR37507">
    <property type="entry name" value="SPORULATION PROTEIN YDCC"/>
    <property type="match status" value="1"/>
</dbReference>
<feature type="region of interest" description="Disordered" evidence="1">
    <location>
        <begin position="1"/>
        <end position="37"/>
    </location>
</feature>
<dbReference type="EMBL" id="JFBT01000001">
    <property type="protein sequence ID" value="EXG79383.1"/>
    <property type="molecule type" value="Genomic_DNA"/>
</dbReference>
<dbReference type="SUPFAM" id="SSF89392">
    <property type="entry name" value="Prokaryotic lipoproteins and lipoprotein localization factors"/>
    <property type="match status" value="1"/>
</dbReference>
<dbReference type="AlphaFoldDB" id="A0A010YW63"/>
<dbReference type="Pfam" id="PF03888">
    <property type="entry name" value="MucB_RseB"/>
    <property type="match status" value="1"/>
</dbReference>
<name>A0A010YW63_9ACTN</name>
<dbReference type="PATRIC" id="fig|927661.3.peg.401"/>
<reference evidence="3 4" key="1">
    <citation type="submission" date="2013-07" db="EMBL/GenBank/DDBJ databases">
        <authorList>
            <consortium name="DOE Joint Genome Institute"/>
            <person name="Eisen J."/>
            <person name="Huntemann M."/>
            <person name="Han J."/>
            <person name="Chen A."/>
            <person name="Kyrpides N."/>
            <person name="Mavromatis K."/>
            <person name="Markowitz V."/>
            <person name="Palaniappan K."/>
            <person name="Ivanova N."/>
            <person name="Schaumberg A."/>
            <person name="Pati A."/>
            <person name="Liolios K."/>
            <person name="Nordberg H.P."/>
            <person name="Cantor M.N."/>
            <person name="Hua S.X."/>
            <person name="Woyke T."/>
        </authorList>
    </citation>
    <scope>NUCLEOTIDE SEQUENCE [LARGE SCALE GENOMIC DNA]</scope>
    <source>
        <strain evidence="3 4">DSM 44712</strain>
    </source>
</reference>
<dbReference type="HOGENOM" id="CLU_057675_0_0_11"/>
<evidence type="ECO:0000256" key="1">
    <source>
        <dbReference type="SAM" id="MobiDB-lite"/>
    </source>
</evidence>
<organism evidence="3 4">
    <name type="scientific">Cryptosporangium arvum DSM 44712</name>
    <dbReference type="NCBI Taxonomy" id="927661"/>
    <lineage>
        <taxon>Bacteria</taxon>
        <taxon>Bacillati</taxon>
        <taxon>Actinomycetota</taxon>
        <taxon>Actinomycetes</taxon>
        <taxon>Cryptosporangiales</taxon>
        <taxon>Cryptosporangiaceae</taxon>
        <taxon>Cryptosporangium</taxon>
    </lineage>
</organism>
<dbReference type="PANTHER" id="PTHR37507:SF2">
    <property type="entry name" value="SPORULATION PROTEIN YDCC"/>
    <property type="match status" value="1"/>
</dbReference>
<proteinExistence type="predicted"/>
<dbReference type="RefSeq" id="WP_084699942.1">
    <property type="nucleotide sequence ID" value="NZ_KK073874.1"/>
</dbReference>
<dbReference type="InterPro" id="IPR033434">
    <property type="entry name" value="MucB/RseB_N"/>
</dbReference>
<comment type="caution">
    <text evidence="3">The sequence shown here is derived from an EMBL/GenBank/DDBJ whole genome shotgun (WGS) entry which is preliminary data.</text>
</comment>
<evidence type="ECO:0000313" key="4">
    <source>
        <dbReference type="Proteomes" id="UP000021053"/>
    </source>
</evidence>
<dbReference type="Gene3D" id="2.50.20.10">
    <property type="entry name" value="Lipoprotein localisation LolA/LolB/LppX"/>
    <property type="match status" value="1"/>
</dbReference>
<gene>
    <name evidence="3" type="ORF">CryarDRAFT_0418</name>
</gene>
<feature type="domain" description="MucB/RseB N-terminal" evidence="2">
    <location>
        <begin position="134"/>
        <end position="268"/>
    </location>
</feature>
<dbReference type="Proteomes" id="UP000021053">
    <property type="component" value="Unassembled WGS sequence"/>
</dbReference>
<protein>
    <submittedName>
        <fullName evidence="3">Outer membrane lipoprotein-sorting protein</fullName>
    </submittedName>
</protein>
<dbReference type="OrthoDB" id="4822274at2"/>
<sequence>MSPRDSGAPPPERSPQDHHPEPEVLSGSSWNSGATVPPRRPLFVRRPALRWAFPAAVLVVALTIGGVSRFLTAADASPALPPRTAAQLLVDLQTAVPHPLSGTVVQKSDLGLPNFSGSGSQGSSDFTSMLTGTHTLRVWYGGEDKQRVALVGSLGESDVVRNGNDVWTWSSQKNEATHTRLTDEDLKKVQPSGTPLPSTPQEAADQALAAISPTTEVTTDGTAKVAGRAAYELVLKPKDRASRVGQVRLAIDADKKMPLRVQLYARDASKPAFEVGFTQVSFSAPDPAQFTFTPPPGATVNEQPVAAAEHPAIKDRLTVVGSGWTRVGILSGLGSSGSGDDRAKSMLDLLPKVSGSWGSGRLLESDLLCAVLTDDGRLVFGAVDPERLYEAAKR</sequence>
<evidence type="ECO:0000313" key="3">
    <source>
        <dbReference type="EMBL" id="EXG79383.1"/>
    </source>
</evidence>
<evidence type="ECO:0000259" key="2">
    <source>
        <dbReference type="Pfam" id="PF03888"/>
    </source>
</evidence>
<dbReference type="InterPro" id="IPR029046">
    <property type="entry name" value="LolA/LolB/LppX"/>
</dbReference>
<keyword evidence="4" id="KW-1185">Reference proteome</keyword>
<keyword evidence="3" id="KW-0449">Lipoprotein</keyword>
<dbReference type="InterPro" id="IPR052944">
    <property type="entry name" value="Sporulation_related"/>
</dbReference>